<dbReference type="InterPro" id="IPR043998">
    <property type="entry name" value="Put_Metallopep"/>
</dbReference>
<dbReference type="EMBL" id="FCOE02000093">
    <property type="protein sequence ID" value="SAL02785.1"/>
    <property type="molecule type" value="Genomic_DNA"/>
</dbReference>
<sequence length="92" mass="10669">MFGAFPDFLIVLDKDYWDTCGPRLREVLVYHELLHAAHARDKYDAPKFDKEGRPCWAIRGHDVEEFAETVRRYGAWHEGIERLVEAAAEHGA</sequence>
<evidence type="ECO:0000259" key="1">
    <source>
        <dbReference type="Pfam" id="PF18894"/>
    </source>
</evidence>
<dbReference type="Pfam" id="PF18894">
    <property type="entry name" value="PhageMetallopep"/>
    <property type="match status" value="1"/>
</dbReference>
<keyword evidence="3" id="KW-1185">Reference proteome</keyword>
<dbReference type="AlphaFoldDB" id="A0A158E7C7"/>
<name>A0A158E7C7_9BURK</name>
<organism evidence="2 3">
    <name type="scientific">Caballeronia pedi</name>
    <dbReference type="NCBI Taxonomy" id="1777141"/>
    <lineage>
        <taxon>Bacteria</taxon>
        <taxon>Pseudomonadati</taxon>
        <taxon>Pseudomonadota</taxon>
        <taxon>Betaproteobacteria</taxon>
        <taxon>Burkholderiales</taxon>
        <taxon>Burkholderiaceae</taxon>
        <taxon>Caballeronia</taxon>
    </lineage>
</organism>
<accession>A0A158E7C7</accession>
<dbReference type="STRING" id="1777141.AWB80_08438"/>
<feature type="domain" description="Putative phage metallopeptidase" evidence="1">
    <location>
        <begin position="5"/>
        <end position="87"/>
    </location>
</feature>
<dbReference type="Proteomes" id="UP000054911">
    <property type="component" value="Unassembled WGS sequence"/>
</dbReference>
<comment type="caution">
    <text evidence="2">The sequence shown here is derived from an EMBL/GenBank/DDBJ whole genome shotgun (WGS) entry which is preliminary data.</text>
</comment>
<protein>
    <recommendedName>
        <fullName evidence="1">Putative phage metallopeptidase domain-containing protein</fullName>
    </recommendedName>
</protein>
<evidence type="ECO:0000313" key="3">
    <source>
        <dbReference type="Proteomes" id="UP000054911"/>
    </source>
</evidence>
<proteinExistence type="predicted"/>
<evidence type="ECO:0000313" key="2">
    <source>
        <dbReference type="EMBL" id="SAL02785.1"/>
    </source>
</evidence>
<gene>
    <name evidence="2" type="ORF">AWB80_08438</name>
</gene>
<reference evidence="2" key="1">
    <citation type="submission" date="2016-01" db="EMBL/GenBank/DDBJ databases">
        <authorList>
            <person name="Peeters C."/>
        </authorList>
    </citation>
    <scope>NUCLEOTIDE SEQUENCE [LARGE SCALE GENOMIC DNA]</scope>
    <source>
        <strain evidence="2">LMG 29323</strain>
    </source>
</reference>